<gene>
    <name evidence="6" type="ORF">CLV32_4041</name>
</gene>
<protein>
    <submittedName>
        <fullName evidence="6">Proline iminopeptidase</fullName>
    </submittedName>
</protein>
<feature type="active site" description="Proton donor" evidence="4">
    <location>
        <position position="306"/>
    </location>
</feature>
<dbReference type="Proteomes" id="UP000295499">
    <property type="component" value="Unassembled WGS sequence"/>
</dbReference>
<dbReference type="GO" id="GO:0008233">
    <property type="term" value="F:peptidase activity"/>
    <property type="evidence" value="ECO:0007669"/>
    <property type="project" value="InterPro"/>
</dbReference>
<evidence type="ECO:0000256" key="3">
    <source>
        <dbReference type="PIRNR" id="PIRNR005539"/>
    </source>
</evidence>
<dbReference type="InterPro" id="IPR000073">
    <property type="entry name" value="AB_hydrolase_1"/>
</dbReference>
<evidence type="ECO:0000259" key="5">
    <source>
        <dbReference type="Pfam" id="PF00561"/>
    </source>
</evidence>
<dbReference type="AlphaFoldDB" id="A0A4R6IEZ1"/>
<dbReference type="RefSeq" id="WP_133558649.1">
    <property type="nucleotide sequence ID" value="NZ_SNWM01000005.1"/>
</dbReference>
<dbReference type="PANTHER" id="PTHR43798">
    <property type="entry name" value="MONOACYLGLYCEROL LIPASE"/>
    <property type="match status" value="1"/>
</dbReference>
<keyword evidence="7" id="KW-1185">Reference proteome</keyword>
<dbReference type="SUPFAM" id="SSF53474">
    <property type="entry name" value="alpha/beta-Hydrolases"/>
    <property type="match status" value="1"/>
</dbReference>
<dbReference type="PANTHER" id="PTHR43798:SF33">
    <property type="entry name" value="HYDROLASE, PUTATIVE (AFU_ORTHOLOGUE AFUA_2G14860)-RELATED"/>
    <property type="match status" value="1"/>
</dbReference>
<comment type="similarity">
    <text evidence="1 3">Belongs to the peptidase S33 family.</text>
</comment>
<dbReference type="PROSITE" id="PS51257">
    <property type="entry name" value="PROKAR_LIPOPROTEIN"/>
    <property type="match status" value="1"/>
</dbReference>
<reference evidence="6 7" key="1">
    <citation type="submission" date="2019-03" db="EMBL/GenBank/DDBJ databases">
        <title>Genomic Encyclopedia of Archaeal and Bacterial Type Strains, Phase II (KMG-II): from individual species to whole genera.</title>
        <authorList>
            <person name="Goeker M."/>
        </authorList>
    </citation>
    <scope>NUCLEOTIDE SEQUENCE [LARGE SCALE GENOMIC DNA]</scope>
    <source>
        <strain evidence="6 7">DSM 19034</strain>
    </source>
</reference>
<organism evidence="6 7">
    <name type="scientific">Pedobacter duraquae</name>
    <dbReference type="NCBI Taxonomy" id="425511"/>
    <lineage>
        <taxon>Bacteria</taxon>
        <taxon>Pseudomonadati</taxon>
        <taxon>Bacteroidota</taxon>
        <taxon>Sphingobacteriia</taxon>
        <taxon>Sphingobacteriales</taxon>
        <taxon>Sphingobacteriaceae</taxon>
        <taxon>Pedobacter</taxon>
    </lineage>
</organism>
<dbReference type="InterPro" id="IPR050266">
    <property type="entry name" value="AB_hydrolase_sf"/>
</dbReference>
<dbReference type="PRINTS" id="PR00793">
    <property type="entry name" value="PROAMNOPTASE"/>
</dbReference>
<keyword evidence="2 3" id="KW-0378">Hydrolase</keyword>
<sequence length="340" mass="38964">MERKFLLVALTALLACKQPQPDVQALGNLPVDSIKTGGNRLITIDGKYKVWTKKVGTGKIKVLLLHGGPGFSHDYMECFEDYLPKEGMEIYYYDQLGCGNSDAPADTSLWNIHRYVEEVEQVRKGLGLNDFYIVGHSWGSMLAMEYLDKYQSHVKGVVLSNMTASIGDYVAYSEILKSKFFTARDRVLYDSLDRQKAYATPQYMELLMGKLYTQVICRLPINKWPEPLTRAFKKANQKIYMQMQGVDEFHVTGNFKNWDFWSRLPLVKVPALVLGGIHDEMNPESMRKEGRLLPNSHTYLCPEGSHMAMYDDQLRYFSTLTRFLKEVDEGTFKADIKKAD</sequence>
<feature type="active site" evidence="4">
    <location>
        <position position="279"/>
    </location>
</feature>
<evidence type="ECO:0000313" key="6">
    <source>
        <dbReference type="EMBL" id="TDO20281.1"/>
    </source>
</evidence>
<proteinExistence type="inferred from homology"/>
<dbReference type="Gene3D" id="3.40.50.1820">
    <property type="entry name" value="alpha/beta hydrolase"/>
    <property type="match status" value="1"/>
</dbReference>
<feature type="active site" description="Nucleophile" evidence="4">
    <location>
        <position position="137"/>
    </location>
</feature>
<evidence type="ECO:0000256" key="1">
    <source>
        <dbReference type="ARBA" id="ARBA00010088"/>
    </source>
</evidence>
<evidence type="ECO:0000256" key="4">
    <source>
        <dbReference type="PIRSR" id="PIRSR005539-1"/>
    </source>
</evidence>
<accession>A0A4R6IEZ1</accession>
<dbReference type="InterPro" id="IPR029058">
    <property type="entry name" value="AB_hydrolase_fold"/>
</dbReference>
<dbReference type="NCBIfam" id="TIGR01250">
    <property type="entry name" value="pro_imino_pep_2"/>
    <property type="match status" value="1"/>
</dbReference>
<evidence type="ECO:0000313" key="7">
    <source>
        <dbReference type="Proteomes" id="UP000295499"/>
    </source>
</evidence>
<feature type="domain" description="AB hydrolase-1" evidence="5">
    <location>
        <begin position="62"/>
        <end position="312"/>
    </location>
</feature>
<dbReference type="Pfam" id="PF00561">
    <property type="entry name" value="Abhydrolase_1"/>
    <property type="match status" value="1"/>
</dbReference>
<dbReference type="GO" id="GO:0016020">
    <property type="term" value="C:membrane"/>
    <property type="evidence" value="ECO:0007669"/>
    <property type="project" value="TreeGrafter"/>
</dbReference>
<dbReference type="InterPro" id="IPR002410">
    <property type="entry name" value="Peptidase_S33"/>
</dbReference>
<dbReference type="GO" id="GO:0006508">
    <property type="term" value="P:proteolysis"/>
    <property type="evidence" value="ECO:0007669"/>
    <property type="project" value="InterPro"/>
</dbReference>
<dbReference type="PIRSF" id="PIRSF005539">
    <property type="entry name" value="Pept_S33_TRI_F1"/>
    <property type="match status" value="1"/>
</dbReference>
<comment type="caution">
    <text evidence="6">The sequence shown here is derived from an EMBL/GenBank/DDBJ whole genome shotgun (WGS) entry which is preliminary data.</text>
</comment>
<name>A0A4R6IEZ1_9SPHI</name>
<dbReference type="InterPro" id="IPR005945">
    <property type="entry name" value="Pro_imino_pep"/>
</dbReference>
<dbReference type="OrthoDB" id="9796770at2"/>
<dbReference type="EMBL" id="SNWM01000005">
    <property type="protein sequence ID" value="TDO20281.1"/>
    <property type="molecule type" value="Genomic_DNA"/>
</dbReference>
<evidence type="ECO:0000256" key="2">
    <source>
        <dbReference type="ARBA" id="ARBA00022801"/>
    </source>
</evidence>